<dbReference type="PIRSF" id="PIRSF006157">
    <property type="entry name" value="Doxgns_DODA"/>
    <property type="match status" value="1"/>
</dbReference>
<dbReference type="PANTHER" id="PTHR30096:SF0">
    <property type="entry name" value="4,5-DOPA DIOXYGENASE EXTRADIOL-LIKE PROTEIN"/>
    <property type="match status" value="1"/>
</dbReference>
<comment type="cofactor">
    <cofactor evidence="1">
        <name>Zn(2+)</name>
        <dbReference type="ChEBI" id="CHEBI:29105"/>
    </cofactor>
</comment>
<evidence type="ECO:0000256" key="4">
    <source>
        <dbReference type="ARBA" id="ARBA00022833"/>
    </source>
</evidence>
<evidence type="ECO:0000256" key="5">
    <source>
        <dbReference type="ARBA" id="ARBA00023002"/>
    </source>
</evidence>
<feature type="domain" description="Extradiol ring-cleavage dioxygenase class III enzyme subunit B" evidence="6">
    <location>
        <begin position="32"/>
        <end position="241"/>
    </location>
</feature>
<comment type="similarity">
    <text evidence="2">Belongs to the DODA-type extradiol aromatic ring-opening dioxygenase family.</text>
</comment>
<dbReference type="PANTHER" id="PTHR30096">
    <property type="entry name" value="4,5-DOPA DIOXYGENASE EXTRADIOL-LIKE PROTEIN"/>
    <property type="match status" value="1"/>
</dbReference>
<accession>A0A2N7LB93</accession>
<dbReference type="InterPro" id="IPR004183">
    <property type="entry name" value="Xdiol_dOase_suB"/>
</dbReference>
<comment type="caution">
    <text evidence="7">The sequence shown here is derived from an EMBL/GenBank/DDBJ whole genome shotgun (WGS) entry which is preliminary data.</text>
</comment>
<dbReference type="Proteomes" id="UP000235387">
    <property type="component" value="Unassembled WGS sequence"/>
</dbReference>
<gene>
    <name evidence="7" type="ORF">BCT23_15595</name>
</gene>
<dbReference type="CDD" id="cd07363">
    <property type="entry name" value="45_DOPA_Dioxygenase"/>
    <property type="match status" value="1"/>
</dbReference>
<evidence type="ECO:0000256" key="1">
    <source>
        <dbReference type="ARBA" id="ARBA00001947"/>
    </source>
</evidence>
<evidence type="ECO:0000256" key="3">
    <source>
        <dbReference type="ARBA" id="ARBA00022723"/>
    </source>
</evidence>
<name>A0A2N7LB93_9GAMM</name>
<evidence type="ECO:0000313" key="7">
    <source>
        <dbReference type="EMBL" id="PMN92407.1"/>
    </source>
</evidence>
<evidence type="ECO:0000313" key="8">
    <source>
        <dbReference type="Proteomes" id="UP000235387"/>
    </source>
</evidence>
<keyword evidence="5" id="KW-0560">Oxidoreductase</keyword>
<sequence>MSLPTQANMGQRMPALFIGHGTPIYTLSENRYTNAWKAIATNMIVPKAILCISAHWMTRGTRITTAEYPKTIHDFGPIDPQLNVIEYKAHGAPALARDIAGRVPFDIELDESWGFDHGAWTVLRHMFPDANIPVIQMSLDMNLSAREHFERGKALDFLRDENILILASGNIVHNLTLIDPRENHAYPWALHTDAKMAHHMVQNDIEPLIDYSSLGEDIELAIPTPEHYWPLLYALGAKNDDDILSFPVMGISHGSNSMRSVLISPQ</sequence>
<reference evidence="8" key="1">
    <citation type="submission" date="2016-07" db="EMBL/GenBank/DDBJ databases">
        <title>Nontailed viruses are major unrecognized killers of bacteria in the ocean.</title>
        <authorList>
            <person name="Kauffman K."/>
            <person name="Hussain F."/>
            <person name="Yang J."/>
            <person name="Arevalo P."/>
            <person name="Brown J."/>
            <person name="Cutler M."/>
            <person name="Kelly L."/>
            <person name="Polz M.F."/>
        </authorList>
    </citation>
    <scope>NUCLEOTIDE SEQUENCE [LARGE SCALE GENOMIC DNA]</scope>
    <source>
        <strain evidence="8">10N.261.45.A10</strain>
    </source>
</reference>
<keyword evidence="4" id="KW-0862">Zinc</keyword>
<dbReference type="GO" id="GO:0008270">
    <property type="term" value="F:zinc ion binding"/>
    <property type="evidence" value="ECO:0007669"/>
    <property type="project" value="InterPro"/>
</dbReference>
<dbReference type="EMBL" id="MDAL01000018">
    <property type="protein sequence ID" value="PMN92407.1"/>
    <property type="molecule type" value="Genomic_DNA"/>
</dbReference>
<dbReference type="GO" id="GO:0008198">
    <property type="term" value="F:ferrous iron binding"/>
    <property type="evidence" value="ECO:0007669"/>
    <property type="project" value="InterPro"/>
</dbReference>
<keyword evidence="3" id="KW-0479">Metal-binding</keyword>
<dbReference type="GO" id="GO:0016702">
    <property type="term" value="F:oxidoreductase activity, acting on single donors with incorporation of molecular oxygen, incorporation of two atoms of oxygen"/>
    <property type="evidence" value="ECO:0007669"/>
    <property type="project" value="UniProtKB-ARBA"/>
</dbReference>
<dbReference type="SUPFAM" id="SSF53213">
    <property type="entry name" value="LigB-like"/>
    <property type="match status" value="1"/>
</dbReference>
<dbReference type="NCBIfam" id="NF007914">
    <property type="entry name" value="PRK10628.1"/>
    <property type="match status" value="1"/>
</dbReference>
<keyword evidence="7" id="KW-0223">Dioxygenase</keyword>
<organism evidence="7 8">
    <name type="scientific">Enterovibrio norvegicus</name>
    <dbReference type="NCBI Taxonomy" id="188144"/>
    <lineage>
        <taxon>Bacteria</taxon>
        <taxon>Pseudomonadati</taxon>
        <taxon>Pseudomonadota</taxon>
        <taxon>Gammaproteobacteria</taxon>
        <taxon>Vibrionales</taxon>
        <taxon>Vibrionaceae</taxon>
        <taxon>Enterovibrio</taxon>
    </lineage>
</organism>
<evidence type="ECO:0000256" key="2">
    <source>
        <dbReference type="ARBA" id="ARBA00007581"/>
    </source>
</evidence>
<dbReference type="RefSeq" id="WP_102390878.1">
    <property type="nucleotide sequence ID" value="NZ_MDAL01000018.1"/>
</dbReference>
<dbReference type="InterPro" id="IPR014436">
    <property type="entry name" value="Extradiol_dOase_DODA"/>
</dbReference>
<proteinExistence type="inferred from homology"/>
<dbReference type="Gene3D" id="3.40.830.10">
    <property type="entry name" value="LigB-like"/>
    <property type="match status" value="1"/>
</dbReference>
<evidence type="ECO:0000259" key="6">
    <source>
        <dbReference type="Pfam" id="PF02900"/>
    </source>
</evidence>
<protein>
    <submittedName>
        <fullName evidence="7">Dioxygenase</fullName>
    </submittedName>
</protein>
<dbReference type="Pfam" id="PF02900">
    <property type="entry name" value="LigB"/>
    <property type="match status" value="1"/>
</dbReference>
<dbReference type="AlphaFoldDB" id="A0A2N7LB93"/>